<dbReference type="Pfam" id="PF01636">
    <property type="entry name" value="APH"/>
    <property type="match status" value="1"/>
</dbReference>
<sequence>MMSQTADITNCCPWETPGVRAFVAHILGEETLTQARFSALTQGLSNDNALIEAGGQAWVLRINRDESSAFCQRTFEADNWQLAARAGLAPPLLGMSGDGRCYLSARLEQGDWPQKYAEIPASGFKHFATLSTPGKSVCPGPDETSDAGLLFALLKGLQQLPTPANPKGFAAQWQDYQRALDEGLPRWQHCQEWRRAQRQLASCSQAIQGALQRIEHKPFALQYSHRDLTPHNLLCHGGKLYCIDFEYACASHPLWDLAAVLASHRLTADAQSSLVHAYLDFHPQLDQSDAPLIVDAVALHWYFGAIWALLMAGQSGDNNYLSWFYRYLQLAVS</sequence>
<dbReference type="RefSeq" id="WP_240592275.1">
    <property type="nucleotide sequence ID" value="NZ_JAKUDL010000008.1"/>
</dbReference>
<protein>
    <submittedName>
        <fullName evidence="2">Phosphotransferase</fullName>
    </submittedName>
</protein>
<gene>
    <name evidence="2" type="ORF">MJ923_18005</name>
</gene>
<dbReference type="InterPro" id="IPR002575">
    <property type="entry name" value="Aminoglycoside_PTrfase"/>
</dbReference>
<name>A0AAJ1BLV3_9GAMM</name>
<dbReference type="Proteomes" id="UP001297581">
    <property type="component" value="Unassembled WGS sequence"/>
</dbReference>
<dbReference type="SUPFAM" id="SSF56112">
    <property type="entry name" value="Protein kinase-like (PK-like)"/>
    <property type="match status" value="1"/>
</dbReference>
<keyword evidence="3" id="KW-1185">Reference proteome</keyword>
<dbReference type="PANTHER" id="PTHR40086:SF1">
    <property type="entry name" value="CELL CYCLE REGULATOR CCRZ"/>
    <property type="match status" value="1"/>
</dbReference>
<evidence type="ECO:0000259" key="1">
    <source>
        <dbReference type="Pfam" id="PF01636"/>
    </source>
</evidence>
<proteinExistence type="predicted"/>
<evidence type="ECO:0000313" key="3">
    <source>
        <dbReference type="Proteomes" id="UP001297581"/>
    </source>
</evidence>
<dbReference type="EMBL" id="JAKUDL010000008">
    <property type="protein sequence ID" value="MCH4296207.1"/>
    <property type="molecule type" value="Genomic_DNA"/>
</dbReference>
<dbReference type="Gene3D" id="3.30.200.20">
    <property type="entry name" value="Phosphorylase Kinase, domain 1"/>
    <property type="match status" value="1"/>
</dbReference>
<accession>A0AAJ1BLV3</accession>
<dbReference type="InterPro" id="IPR052077">
    <property type="entry name" value="CcrZ_PhaseVar_Mediator"/>
</dbReference>
<dbReference type="Gene3D" id="3.90.1200.10">
    <property type="match status" value="1"/>
</dbReference>
<organism evidence="2 3">
    <name type="scientific">Shewanella zhuhaiensis</name>
    <dbReference type="NCBI Taxonomy" id="2919576"/>
    <lineage>
        <taxon>Bacteria</taxon>
        <taxon>Pseudomonadati</taxon>
        <taxon>Pseudomonadota</taxon>
        <taxon>Gammaproteobacteria</taxon>
        <taxon>Alteromonadales</taxon>
        <taxon>Shewanellaceae</taxon>
        <taxon>Shewanella</taxon>
    </lineage>
</organism>
<reference evidence="2 3" key="1">
    <citation type="submission" date="2022-02" db="EMBL/GenBank/DDBJ databases">
        <title>The genome sequence of Shewanella sp. 3B26.</title>
        <authorList>
            <person name="Du J."/>
        </authorList>
    </citation>
    <scope>NUCLEOTIDE SEQUENCE [LARGE SCALE GENOMIC DNA]</scope>
    <source>
        <strain evidence="2 3">3B26</strain>
    </source>
</reference>
<comment type="caution">
    <text evidence="2">The sequence shown here is derived from an EMBL/GenBank/DDBJ whole genome shotgun (WGS) entry which is preliminary data.</text>
</comment>
<feature type="domain" description="Aminoglycoside phosphotransferase" evidence="1">
    <location>
        <begin position="38"/>
        <end position="280"/>
    </location>
</feature>
<dbReference type="AlphaFoldDB" id="A0AAJ1BLV3"/>
<dbReference type="PANTHER" id="PTHR40086">
    <property type="entry name" value="PHOSPHOTRANSFERASE YTMP-RELATED"/>
    <property type="match status" value="1"/>
</dbReference>
<dbReference type="InterPro" id="IPR011009">
    <property type="entry name" value="Kinase-like_dom_sf"/>
</dbReference>
<evidence type="ECO:0000313" key="2">
    <source>
        <dbReference type="EMBL" id="MCH4296207.1"/>
    </source>
</evidence>